<feature type="compositionally biased region" description="Polar residues" evidence="1">
    <location>
        <begin position="9"/>
        <end position="27"/>
    </location>
</feature>
<comment type="caution">
    <text evidence="2">The sequence shown here is derived from an EMBL/GenBank/DDBJ whole genome shotgun (WGS) entry which is preliminary data.</text>
</comment>
<evidence type="ECO:0000256" key="1">
    <source>
        <dbReference type="SAM" id="MobiDB-lite"/>
    </source>
</evidence>
<evidence type="ECO:0000313" key="3">
    <source>
        <dbReference type="Proteomes" id="UP000620156"/>
    </source>
</evidence>
<organism evidence="2 3">
    <name type="scientific">Streptomyces ruber</name>
    <dbReference type="NCBI Taxonomy" id="83378"/>
    <lineage>
        <taxon>Bacteria</taxon>
        <taxon>Bacillati</taxon>
        <taxon>Actinomycetota</taxon>
        <taxon>Actinomycetes</taxon>
        <taxon>Kitasatosporales</taxon>
        <taxon>Streptomycetaceae</taxon>
        <taxon>Streptomyces</taxon>
    </lineage>
</organism>
<dbReference type="Proteomes" id="UP000620156">
    <property type="component" value="Unassembled WGS sequence"/>
</dbReference>
<sequence>MFGLLRATEFSSEEGSGCSTEQATPESVLSLRLRTSGNGGSCSAASCAPERTRDNCGTDTRGFGRTYACRSHCRRAEPASYGASDNADSVGN</sequence>
<dbReference type="AlphaFoldDB" id="A0A918BPF4"/>
<accession>A0A918BPF4</accession>
<keyword evidence="3" id="KW-1185">Reference proteome</keyword>
<evidence type="ECO:0000313" key="2">
    <source>
        <dbReference type="EMBL" id="GGQ84103.1"/>
    </source>
</evidence>
<gene>
    <name evidence="2" type="ORF">GCM10010145_62170</name>
</gene>
<dbReference type="EMBL" id="BMQK01000021">
    <property type="protein sequence ID" value="GGQ84103.1"/>
    <property type="molecule type" value="Genomic_DNA"/>
</dbReference>
<reference evidence="2" key="2">
    <citation type="submission" date="2020-09" db="EMBL/GenBank/DDBJ databases">
        <authorList>
            <person name="Sun Q."/>
            <person name="Ohkuma M."/>
        </authorList>
    </citation>
    <scope>NUCLEOTIDE SEQUENCE</scope>
    <source>
        <strain evidence="2">JCM 3131</strain>
    </source>
</reference>
<feature type="region of interest" description="Disordered" evidence="1">
    <location>
        <begin position="1"/>
        <end position="29"/>
    </location>
</feature>
<protein>
    <submittedName>
        <fullName evidence="2">Uncharacterized protein</fullName>
    </submittedName>
</protein>
<reference evidence="2" key="1">
    <citation type="journal article" date="2014" name="Int. J. Syst. Evol. Microbiol.">
        <title>Complete genome sequence of Corynebacterium casei LMG S-19264T (=DSM 44701T), isolated from a smear-ripened cheese.</title>
        <authorList>
            <consortium name="US DOE Joint Genome Institute (JGI-PGF)"/>
            <person name="Walter F."/>
            <person name="Albersmeier A."/>
            <person name="Kalinowski J."/>
            <person name="Ruckert C."/>
        </authorList>
    </citation>
    <scope>NUCLEOTIDE SEQUENCE</scope>
    <source>
        <strain evidence="2">JCM 3131</strain>
    </source>
</reference>
<proteinExistence type="predicted"/>
<name>A0A918BPF4_9ACTN</name>